<dbReference type="Proteomes" id="UP000824890">
    <property type="component" value="Unassembled WGS sequence"/>
</dbReference>
<proteinExistence type="predicted"/>
<keyword evidence="2" id="KW-1185">Reference proteome</keyword>
<organism evidence="1 2">
    <name type="scientific">Brassica napus</name>
    <name type="common">Rape</name>
    <dbReference type="NCBI Taxonomy" id="3708"/>
    <lineage>
        <taxon>Eukaryota</taxon>
        <taxon>Viridiplantae</taxon>
        <taxon>Streptophyta</taxon>
        <taxon>Embryophyta</taxon>
        <taxon>Tracheophyta</taxon>
        <taxon>Spermatophyta</taxon>
        <taxon>Magnoliopsida</taxon>
        <taxon>eudicotyledons</taxon>
        <taxon>Gunneridae</taxon>
        <taxon>Pentapetalae</taxon>
        <taxon>rosids</taxon>
        <taxon>malvids</taxon>
        <taxon>Brassicales</taxon>
        <taxon>Brassicaceae</taxon>
        <taxon>Brassiceae</taxon>
        <taxon>Brassica</taxon>
    </lineage>
</organism>
<evidence type="ECO:0000313" key="2">
    <source>
        <dbReference type="Proteomes" id="UP000824890"/>
    </source>
</evidence>
<protein>
    <submittedName>
        <fullName evidence="1">Uncharacterized protein</fullName>
    </submittedName>
</protein>
<sequence length="76" mass="8748">MDSVRGDVRRALEEYGCFEASFYNFPVKHRKDFSKEEVMGVDFADKNEDKVNEFTHKLGPKETKVSCTSEWSGSYG</sequence>
<reference evidence="1 2" key="1">
    <citation type="submission" date="2021-05" db="EMBL/GenBank/DDBJ databases">
        <title>Genome Assembly of Synthetic Allotetraploid Brassica napus Reveals Homoeologous Exchanges between Subgenomes.</title>
        <authorList>
            <person name="Davis J.T."/>
        </authorList>
    </citation>
    <scope>NUCLEOTIDE SEQUENCE [LARGE SCALE GENOMIC DNA]</scope>
    <source>
        <strain evidence="2">cv. Da-Ae</strain>
        <tissue evidence="1">Seedling</tissue>
    </source>
</reference>
<dbReference type="EMBL" id="JAGKQM010001051">
    <property type="protein sequence ID" value="KAH0852490.1"/>
    <property type="molecule type" value="Genomic_DNA"/>
</dbReference>
<name>A0ABQ7X981_BRANA</name>
<gene>
    <name evidence="1" type="ORF">HID58_093966</name>
</gene>
<evidence type="ECO:0000313" key="1">
    <source>
        <dbReference type="EMBL" id="KAH0852490.1"/>
    </source>
</evidence>
<accession>A0ABQ7X981</accession>
<comment type="caution">
    <text evidence="1">The sequence shown here is derived from an EMBL/GenBank/DDBJ whole genome shotgun (WGS) entry which is preliminary data.</text>
</comment>